<dbReference type="AlphaFoldDB" id="A0AAD9PSN5"/>
<dbReference type="EMBL" id="JARQWQ010000148">
    <property type="protein sequence ID" value="KAK2548362.1"/>
    <property type="molecule type" value="Genomic_DNA"/>
</dbReference>
<reference evidence="1" key="1">
    <citation type="journal article" date="2023" name="G3 (Bethesda)">
        <title>Whole genome assembly and annotation of the endangered Caribbean coral Acropora cervicornis.</title>
        <authorList>
            <person name="Selwyn J.D."/>
            <person name="Vollmer S.V."/>
        </authorList>
    </citation>
    <scope>NUCLEOTIDE SEQUENCE</scope>
    <source>
        <strain evidence="1">K2</strain>
    </source>
</reference>
<accession>A0AAD9PSN5</accession>
<proteinExistence type="predicted"/>
<evidence type="ECO:0000313" key="1">
    <source>
        <dbReference type="EMBL" id="KAK2548362.1"/>
    </source>
</evidence>
<reference evidence="1" key="2">
    <citation type="journal article" date="2023" name="Science">
        <title>Genomic signatures of disease resistance in endangered staghorn corals.</title>
        <authorList>
            <person name="Vollmer S.V."/>
            <person name="Selwyn J.D."/>
            <person name="Despard B.A."/>
            <person name="Roesel C.L."/>
        </authorList>
    </citation>
    <scope>NUCLEOTIDE SEQUENCE</scope>
    <source>
        <strain evidence="1">K2</strain>
    </source>
</reference>
<name>A0AAD9PSN5_ACRCE</name>
<evidence type="ECO:0000313" key="2">
    <source>
        <dbReference type="Proteomes" id="UP001249851"/>
    </source>
</evidence>
<protein>
    <submittedName>
        <fullName evidence="1">Uncharacterized protein</fullName>
    </submittedName>
</protein>
<dbReference type="Proteomes" id="UP001249851">
    <property type="component" value="Unassembled WGS sequence"/>
</dbReference>
<gene>
    <name evidence="1" type="ORF">P5673_031417</name>
</gene>
<sequence length="107" mass="12621">MVDDFLATLEVGCFVALYFDNYNKEPVIGKVLSIEENHFQVHYWKGTYLGKWSPQHLPCRKTEPWLEKLPKTCIVCSSFQLTEDSKHMPSTRNFFKERYTALRNLKS</sequence>
<organism evidence="1 2">
    <name type="scientific">Acropora cervicornis</name>
    <name type="common">Staghorn coral</name>
    <dbReference type="NCBI Taxonomy" id="6130"/>
    <lineage>
        <taxon>Eukaryota</taxon>
        <taxon>Metazoa</taxon>
        <taxon>Cnidaria</taxon>
        <taxon>Anthozoa</taxon>
        <taxon>Hexacorallia</taxon>
        <taxon>Scleractinia</taxon>
        <taxon>Astrocoeniina</taxon>
        <taxon>Acroporidae</taxon>
        <taxon>Acropora</taxon>
    </lineage>
</organism>
<keyword evidence="2" id="KW-1185">Reference proteome</keyword>
<comment type="caution">
    <text evidence="1">The sequence shown here is derived from an EMBL/GenBank/DDBJ whole genome shotgun (WGS) entry which is preliminary data.</text>
</comment>